<evidence type="ECO:0000259" key="4">
    <source>
        <dbReference type="PROSITE" id="PS51186"/>
    </source>
</evidence>
<organism evidence="5 6">
    <name type="scientific">Shimazuella alba</name>
    <dbReference type="NCBI Taxonomy" id="2690964"/>
    <lineage>
        <taxon>Bacteria</taxon>
        <taxon>Bacillati</taxon>
        <taxon>Bacillota</taxon>
        <taxon>Bacilli</taxon>
        <taxon>Bacillales</taxon>
        <taxon>Thermoactinomycetaceae</taxon>
        <taxon>Shimazuella</taxon>
    </lineage>
</organism>
<evidence type="ECO:0000313" key="5">
    <source>
        <dbReference type="EMBL" id="MXQ52409.1"/>
    </source>
</evidence>
<dbReference type="AlphaFoldDB" id="A0A6I4VLD6"/>
<dbReference type="PROSITE" id="PS51186">
    <property type="entry name" value="GNAT"/>
    <property type="match status" value="1"/>
</dbReference>
<gene>
    <name evidence="5" type="ORF">GSM42_01295</name>
</gene>
<sequence length="196" mass="22263">MLGNYQILKIKLGRPKGGVSDISKQRSAPEIRIEPWNEGDLDLLRLLNSPEMTVHFGGPETEKQILARHKRYYEIAEKGTGRMFKILLLPYLEVVGSVGYWDKIWKKESVYEIGWSVLPAFQGRGIATEATEKAIAFVNSEKKHRSIHAYPKIINLASNAICRKLGFSLIGECDFEYPIGNIIRCNDWRLAVGENN</sequence>
<keyword evidence="1 5" id="KW-0808">Transferase</keyword>
<evidence type="ECO:0000256" key="2">
    <source>
        <dbReference type="ARBA" id="ARBA00023315"/>
    </source>
</evidence>
<feature type="domain" description="N-acetyltransferase" evidence="4">
    <location>
        <begin position="31"/>
        <end position="188"/>
    </location>
</feature>
<name>A0A6I4VLD6_9BACL</name>
<accession>A0A6I4VLD6</accession>
<dbReference type="InterPro" id="IPR000182">
    <property type="entry name" value="GNAT_dom"/>
</dbReference>
<keyword evidence="2" id="KW-0012">Acyltransferase</keyword>
<comment type="caution">
    <text evidence="5">The sequence shown here is derived from an EMBL/GenBank/DDBJ whole genome shotgun (WGS) entry which is preliminary data.</text>
</comment>
<keyword evidence="6" id="KW-1185">Reference proteome</keyword>
<comment type="similarity">
    <text evidence="3">Belongs to the acetyltransferase family. RimJ subfamily.</text>
</comment>
<reference evidence="5 6" key="1">
    <citation type="submission" date="2019-12" db="EMBL/GenBank/DDBJ databases">
        <title>Whole-genome analyses of novel actinobacteria.</title>
        <authorList>
            <person name="Sahin N."/>
            <person name="Saygin H."/>
        </authorList>
    </citation>
    <scope>NUCLEOTIDE SEQUENCE [LARGE SCALE GENOMIC DNA]</scope>
    <source>
        <strain evidence="5 6">KC615</strain>
    </source>
</reference>
<dbReference type="SUPFAM" id="SSF55729">
    <property type="entry name" value="Acyl-CoA N-acyltransferases (Nat)"/>
    <property type="match status" value="1"/>
</dbReference>
<evidence type="ECO:0000313" key="6">
    <source>
        <dbReference type="Proteomes" id="UP000430692"/>
    </source>
</evidence>
<dbReference type="InterPro" id="IPR051531">
    <property type="entry name" value="N-acetyltransferase"/>
</dbReference>
<protein>
    <submittedName>
        <fullName evidence="5">GNAT family N-acetyltransferase</fullName>
    </submittedName>
</protein>
<dbReference type="EMBL" id="WUUL01000001">
    <property type="protein sequence ID" value="MXQ52409.1"/>
    <property type="molecule type" value="Genomic_DNA"/>
</dbReference>
<proteinExistence type="inferred from homology"/>
<dbReference type="GO" id="GO:0008999">
    <property type="term" value="F:protein-N-terminal-alanine acetyltransferase activity"/>
    <property type="evidence" value="ECO:0007669"/>
    <property type="project" value="TreeGrafter"/>
</dbReference>
<dbReference type="RefSeq" id="WP_160799434.1">
    <property type="nucleotide sequence ID" value="NZ_WUUL01000001.1"/>
</dbReference>
<dbReference type="Pfam" id="PF13302">
    <property type="entry name" value="Acetyltransf_3"/>
    <property type="match status" value="1"/>
</dbReference>
<dbReference type="GO" id="GO:0005737">
    <property type="term" value="C:cytoplasm"/>
    <property type="evidence" value="ECO:0007669"/>
    <property type="project" value="TreeGrafter"/>
</dbReference>
<dbReference type="Proteomes" id="UP000430692">
    <property type="component" value="Unassembled WGS sequence"/>
</dbReference>
<dbReference type="PANTHER" id="PTHR43792:SF8">
    <property type="entry name" value="[RIBOSOMAL PROTEIN US5]-ALANINE N-ACETYLTRANSFERASE"/>
    <property type="match status" value="1"/>
</dbReference>
<dbReference type="InterPro" id="IPR016181">
    <property type="entry name" value="Acyl_CoA_acyltransferase"/>
</dbReference>
<dbReference type="Gene3D" id="3.40.630.30">
    <property type="match status" value="1"/>
</dbReference>
<dbReference type="PANTHER" id="PTHR43792">
    <property type="entry name" value="GNAT FAMILY, PUTATIVE (AFU_ORTHOLOGUE AFUA_3G00765)-RELATED-RELATED"/>
    <property type="match status" value="1"/>
</dbReference>
<dbReference type="CDD" id="cd04301">
    <property type="entry name" value="NAT_SF"/>
    <property type="match status" value="1"/>
</dbReference>
<evidence type="ECO:0000256" key="1">
    <source>
        <dbReference type="ARBA" id="ARBA00022679"/>
    </source>
</evidence>
<evidence type="ECO:0000256" key="3">
    <source>
        <dbReference type="ARBA" id="ARBA00038502"/>
    </source>
</evidence>